<dbReference type="EMBL" id="JAATHJ010000004">
    <property type="protein sequence ID" value="NJP36867.1"/>
    <property type="molecule type" value="Genomic_DNA"/>
</dbReference>
<dbReference type="RefSeq" id="WP_168005153.1">
    <property type="nucleotide sequence ID" value="NZ_JAATHJ010000004.1"/>
</dbReference>
<feature type="domain" description="CBS" evidence="3">
    <location>
        <begin position="8"/>
        <end position="65"/>
    </location>
</feature>
<dbReference type="Gene3D" id="3.10.580.10">
    <property type="entry name" value="CBS-domain"/>
    <property type="match status" value="1"/>
</dbReference>
<keyword evidence="1 2" id="KW-0129">CBS domain</keyword>
<dbReference type="AlphaFoldDB" id="A0A969PME6"/>
<dbReference type="Proteomes" id="UP000752012">
    <property type="component" value="Unassembled WGS sequence"/>
</dbReference>
<evidence type="ECO:0000256" key="1">
    <source>
        <dbReference type="ARBA" id="ARBA00023122"/>
    </source>
</evidence>
<dbReference type="PANTHER" id="PTHR43080">
    <property type="entry name" value="CBS DOMAIN-CONTAINING PROTEIN CBSX3, MITOCHONDRIAL"/>
    <property type="match status" value="1"/>
</dbReference>
<reference evidence="4 5" key="1">
    <citation type="submission" date="2020-03" db="EMBL/GenBank/DDBJ databases">
        <title>Assessment of the enzymatic potential of alkaline-tolerant lipase obtained from Bacillus luteus H11 (technogenic soil) for the bioremediation of saline soils contaminated with petroleum substances.</title>
        <authorList>
            <person name="Kalwasinska A."/>
        </authorList>
    </citation>
    <scope>NUCLEOTIDE SEQUENCE [LARGE SCALE GENOMIC DNA]</scope>
    <source>
        <strain evidence="4 5">H11</strain>
    </source>
</reference>
<evidence type="ECO:0000256" key="2">
    <source>
        <dbReference type="PROSITE-ProRule" id="PRU00703"/>
    </source>
</evidence>
<organism evidence="4 5">
    <name type="scientific">Alkalicoccus luteus</name>
    <dbReference type="NCBI Taxonomy" id="1237094"/>
    <lineage>
        <taxon>Bacteria</taxon>
        <taxon>Bacillati</taxon>
        <taxon>Bacillota</taxon>
        <taxon>Bacilli</taxon>
        <taxon>Bacillales</taxon>
        <taxon>Bacillaceae</taxon>
        <taxon>Alkalicoccus</taxon>
    </lineage>
</organism>
<accession>A0A969PME6</accession>
<dbReference type="PANTHER" id="PTHR43080:SF2">
    <property type="entry name" value="CBS DOMAIN-CONTAINING PROTEIN"/>
    <property type="match status" value="1"/>
</dbReference>
<dbReference type="SUPFAM" id="SSF54631">
    <property type="entry name" value="CBS-domain pair"/>
    <property type="match status" value="1"/>
</dbReference>
<proteinExistence type="predicted"/>
<name>A0A969PME6_9BACI</name>
<dbReference type="InterPro" id="IPR051257">
    <property type="entry name" value="Diverse_CBS-Domain"/>
</dbReference>
<keyword evidence="5" id="KW-1185">Reference proteome</keyword>
<protein>
    <submittedName>
        <fullName evidence="4">CBS domain-containing protein</fullName>
    </submittedName>
</protein>
<dbReference type="InterPro" id="IPR046342">
    <property type="entry name" value="CBS_dom_sf"/>
</dbReference>
<evidence type="ECO:0000313" key="4">
    <source>
        <dbReference type="EMBL" id="NJP36867.1"/>
    </source>
</evidence>
<evidence type="ECO:0000259" key="3">
    <source>
        <dbReference type="PROSITE" id="PS51371"/>
    </source>
</evidence>
<dbReference type="Pfam" id="PF00571">
    <property type="entry name" value="CBS"/>
    <property type="match status" value="2"/>
</dbReference>
<dbReference type="InterPro" id="IPR000644">
    <property type="entry name" value="CBS_dom"/>
</dbReference>
<dbReference type="PROSITE" id="PS51371">
    <property type="entry name" value="CBS"/>
    <property type="match status" value="2"/>
</dbReference>
<feature type="domain" description="CBS" evidence="3">
    <location>
        <begin position="72"/>
        <end position="127"/>
    </location>
</feature>
<comment type="caution">
    <text evidence="4">The sequence shown here is derived from an EMBL/GenBank/DDBJ whole genome shotgun (WGS) entry which is preliminary data.</text>
</comment>
<dbReference type="SMART" id="SM00116">
    <property type="entry name" value="CBS"/>
    <property type="match status" value="2"/>
</dbReference>
<sequence>MSVIKEFMNTEIQSAETDATLEDLAKLMAEHDTGFLPILKNEKYAGVVTDRDIVVKGLAKGLIDQVRAEDIMNETVITANADMDVEEASLLMQDHQIKRLLVVEHDKVQGIVSLGDIAADENPAIAGGAQQEIKKGDANN</sequence>
<evidence type="ECO:0000313" key="5">
    <source>
        <dbReference type="Proteomes" id="UP000752012"/>
    </source>
</evidence>
<gene>
    <name evidence="4" type="ORF">HCN83_04630</name>
</gene>